<evidence type="ECO:0000313" key="1">
    <source>
        <dbReference type="EMBL" id="TYI39489.1"/>
    </source>
</evidence>
<accession>A0A5D2RF98</accession>
<name>A0A5D2RF98_GOSTO</name>
<dbReference type="AlphaFoldDB" id="A0A5D2RF98"/>
<sequence>MGISYSSSPSSLSLMTELDVITLIFKEKTSIRECKFSVTESKKYGNIVPRLNRGLYKGNGSKTHFSRHVEH</sequence>
<evidence type="ECO:0000313" key="2">
    <source>
        <dbReference type="Proteomes" id="UP000322667"/>
    </source>
</evidence>
<dbReference type="Proteomes" id="UP000322667">
    <property type="component" value="Chromosome A02"/>
</dbReference>
<reference evidence="1 2" key="1">
    <citation type="submission" date="2019-07" db="EMBL/GenBank/DDBJ databases">
        <title>WGS assembly of Gossypium tomentosum.</title>
        <authorList>
            <person name="Chen Z.J."/>
            <person name="Sreedasyam A."/>
            <person name="Ando A."/>
            <person name="Song Q."/>
            <person name="De L."/>
            <person name="Hulse-Kemp A."/>
            <person name="Ding M."/>
            <person name="Ye W."/>
            <person name="Kirkbride R."/>
            <person name="Jenkins J."/>
            <person name="Plott C."/>
            <person name="Lovell J."/>
            <person name="Lin Y.-M."/>
            <person name="Vaughn R."/>
            <person name="Liu B."/>
            <person name="Li W."/>
            <person name="Simpson S."/>
            <person name="Scheffler B."/>
            <person name="Saski C."/>
            <person name="Grover C."/>
            <person name="Hu G."/>
            <person name="Conover J."/>
            <person name="Carlson J."/>
            <person name="Shu S."/>
            <person name="Boston L."/>
            <person name="Williams M."/>
            <person name="Peterson D."/>
            <person name="Mcgee K."/>
            <person name="Jones D."/>
            <person name="Wendel J."/>
            <person name="Stelly D."/>
            <person name="Grimwood J."/>
            <person name="Schmutz J."/>
        </authorList>
    </citation>
    <scope>NUCLEOTIDE SEQUENCE [LARGE SCALE GENOMIC DNA]</scope>
    <source>
        <strain evidence="1">7179.01</strain>
    </source>
</reference>
<protein>
    <submittedName>
        <fullName evidence="1">Uncharacterized protein</fullName>
    </submittedName>
</protein>
<dbReference type="EMBL" id="CM017611">
    <property type="protein sequence ID" value="TYI39489.1"/>
    <property type="molecule type" value="Genomic_DNA"/>
</dbReference>
<proteinExistence type="predicted"/>
<organism evidence="1 2">
    <name type="scientific">Gossypium tomentosum</name>
    <name type="common">Hawaiian cotton</name>
    <name type="synonym">Gossypium sandvicense</name>
    <dbReference type="NCBI Taxonomy" id="34277"/>
    <lineage>
        <taxon>Eukaryota</taxon>
        <taxon>Viridiplantae</taxon>
        <taxon>Streptophyta</taxon>
        <taxon>Embryophyta</taxon>
        <taxon>Tracheophyta</taxon>
        <taxon>Spermatophyta</taxon>
        <taxon>Magnoliopsida</taxon>
        <taxon>eudicotyledons</taxon>
        <taxon>Gunneridae</taxon>
        <taxon>Pentapetalae</taxon>
        <taxon>rosids</taxon>
        <taxon>malvids</taxon>
        <taxon>Malvales</taxon>
        <taxon>Malvaceae</taxon>
        <taxon>Malvoideae</taxon>
        <taxon>Gossypium</taxon>
    </lineage>
</organism>
<gene>
    <name evidence="1" type="ORF">ES332_A02G102300v1</name>
</gene>
<keyword evidence="2" id="KW-1185">Reference proteome</keyword>